<evidence type="ECO:0000313" key="3">
    <source>
        <dbReference type="EMBL" id="RXN22432.1"/>
    </source>
</evidence>
<feature type="coiled-coil region" evidence="1">
    <location>
        <begin position="66"/>
        <end position="135"/>
    </location>
</feature>
<gene>
    <name evidence="3" type="ORF">ROHU_006724</name>
</gene>
<keyword evidence="4" id="KW-1185">Reference proteome</keyword>
<dbReference type="EMBL" id="QBIY01012592">
    <property type="protein sequence ID" value="RXN22432.1"/>
    <property type="molecule type" value="Genomic_DNA"/>
</dbReference>
<feature type="compositionally biased region" description="Basic and acidic residues" evidence="2">
    <location>
        <begin position="11"/>
        <end position="26"/>
    </location>
</feature>
<dbReference type="AlphaFoldDB" id="A0A498MSA4"/>
<accession>A0A498MSA4</accession>
<dbReference type="InterPro" id="IPR042566">
    <property type="entry name" value="L1_C"/>
</dbReference>
<protein>
    <submittedName>
        <fullName evidence="3">LINE-1 type transposase domain-containing 1</fullName>
    </submittedName>
</protein>
<dbReference type="STRING" id="84645.A0A498MSA4"/>
<keyword evidence="1" id="KW-0175">Coiled coil</keyword>
<reference evidence="3 4" key="1">
    <citation type="submission" date="2018-03" db="EMBL/GenBank/DDBJ databases">
        <title>Draft genome sequence of Rohu Carp (Labeo rohita).</title>
        <authorList>
            <person name="Das P."/>
            <person name="Kushwaha B."/>
            <person name="Joshi C.G."/>
            <person name="Kumar D."/>
            <person name="Nagpure N.S."/>
            <person name="Sahoo L."/>
            <person name="Das S.P."/>
            <person name="Bit A."/>
            <person name="Patnaik S."/>
            <person name="Meher P.K."/>
            <person name="Jayasankar P."/>
            <person name="Koringa P.G."/>
            <person name="Patel N.V."/>
            <person name="Hinsu A.T."/>
            <person name="Kumar R."/>
            <person name="Pandey M."/>
            <person name="Agarwal S."/>
            <person name="Srivastava S."/>
            <person name="Singh M."/>
            <person name="Iquebal M.A."/>
            <person name="Jaiswal S."/>
            <person name="Angadi U.B."/>
            <person name="Kumar N."/>
            <person name="Raza M."/>
            <person name="Shah T.M."/>
            <person name="Rai A."/>
            <person name="Jena J.K."/>
        </authorList>
    </citation>
    <scope>NUCLEOTIDE SEQUENCE [LARGE SCALE GENOMIC DNA]</scope>
    <source>
        <strain evidence="3">DASCIFA01</strain>
        <tissue evidence="3">Testis</tissue>
    </source>
</reference>
<feature type="region of interest" description="Disordered" evidence="2">
    <location>
        <begin position="301"/>
        <end position="327"/>
    </location>
</feature>
<dbReference type="Proteomes" id="UP000290572">
    <property type="component" value="Unassembled WGS sequence"/>
</dbReference>
<proteinExistence type="predicted"/>
<evidence type="ECO:0000313" key="4">
    <source>
        <dbReference type="Proteomes" id="UP000290572"/>
    </source>
</evidence>
<evidence type="ECO:0000256" key="1">
    <source>
        <dbReference type="SAM" id="Coils"/>
    </source>
</evidence>
<organism evidence="3 4">
    <name type="scientific">Labeo rohita</name>
    <name type="common">Indian major carp</name>
    <name type="synonym">Cyprinus rohita</name>
    <dbReference type="NCBI Taxonomy" id="84645"/>
    <lineage>
        <taxon>Eukaryota</taxon>
        <taxon>Metazoa</taxon>
        <taxon>Chordata</taxon>
        <taxon>Craniata</taxon>
        <taxon>Vertebrata</taxon>
        <taxon>Euteleostomi</taxon>
        <taxon>Actinopterygii</taxon>
        <taxon>Neopterygii</taxon>
        <taxon>Teleostei</taxon>
        <taxon>Ostariophysi</taxon>
        <taxon>Cypriniformes</taxon>
        <taxon>Cyprinidae</taxon>
        <taxon>Labeoninae</taxon>
        <taxon>Labeonini</taxon>
        <taxon>Labeo</taxon>
    </lineage>
</organism>
<dbReference type="PANTHER" id="PTHR11505">
    <property type="entry name" value="L1 TRANSPOSABLE ELEMENT-RELATED"/>
    <property type="match status" value="1"/>
</dbReference>
<comment type="caution">
    <text evidence="3">The sequence shown here is derived from an EMBL/GenBank/DDBJ whole genome shotgun (WGS) entry which is preliminary data.</text>
</comment>
<feature type="compositionally biased region" description="Low complexity" evidence="2">
    <location>
        <begin position="301"/>
        <end position="311"/>
    </location>
</feature>
<name>A0A498MSA4_LABRO</name>
<dbReference type="Gene3D" id="3.30.250.20">
    <property type="entry name" value="L1 transposable element, C-terminal domain"/>
    <property type="match status" value="1"/>
</dbReference>
<feature type="compositionally biased region" description="Polar residues" evidence="2">
    <location>
        <begin position="1"/>
        <end position="10"/>
    </location>
</feature>
<dbReference type="InterPro" id="IPR004244">
    <property type="entry name" value="Transposase_22"/>
</dbReference>
<sequence>MSGSKSAKNKPSQDETATIKKGKEVPNEDSPNSAILMALQEQEERFAKKVKLAVREVMEEVLSGEIQTLKNMIESSNSAVNELRHDFTRQAELGKALQGRMDSMNANMHSAKQELNTHQQEIINLRDKIVEMEDRSRRCNVRLVGLPESAEGENAVQFLQENLPKWIPSLQVGGKIEIQRAHRIYGGRDKANRPRTLIFRLLRYQDRERILNGARAPQSEIIHGSSKLLFFPDFSNETALKRRSFDSVRRKLADRGLRPFLIYPATLKVKFNGTLHHFKNAEDAGKFLLVLDHAPLSTPATPSISASSLPSRCDDQENPPFGISESS</sequence>
<evidence type="ECO:0000256" key="2">
    <source>
        <dbReference type="SAM" id="MobiDB-lite"/>
    </source>
</evidence>
<feature type="region of interest" description="Disordered" evidence="2">
    <location>
        <begin position="1"/>
        <end position="31"/>
    </location>
</feature>
<dbReference type="Gene3D" id="3.30.70.1820">
    <property type="entry name" value="L1 transposable element, RRM domain"/>
    <property type="match status" value="1"/>
</dbReference>